<feature type="domain" description="4Fe-4S ferredoxin-type" evidence="4">
    <location>
        <begin position="288"/>
        <end position="316"/>
    </location>
</feature>
<keyword evidence="2" id="KW-0408">Iron</keyword>
<evidence type="ECO:0000259" key="4">
    <source>
        <dbReference type="PROSITE" id="PS51379"/>
    </source>
</evidence>
<evidence type="ECO:0000313" key="6">
    <source>
        <dbReference type="Proteomes" id="UP000006069"/>
    </source>
</evidence>
<dbReference type="Gene3D" id="3.30.70.20">
    <property type="match status" value="1"/>
</dbReference>
<dbReference type="Proteomes" id="UP000006069">
    <property type="component" value="Unassembled WGS sequence"/>
</dbReference>
<organism evidence="5 6">
    <name type="scientific">Slackia piriformis YIT 12062</name>
    <dbReference type="NCBI Taxonomy" id="742818"/>
    <lineage>
        <taxon>Bacteria</taxon>
        <taxon>Bacillati</taxon>
        <taxon>Actinomycetota</taxon>
        <taxon>Coriobacteriia</taxon>
        <taxon>Eggerthellales</taxon>
        <taxon>Eggerthellaceae</taxon>
        <taxon>Slackia</taxon>
    </lineage>
</organism>
<keyword evidence="6" id="KW-1185">Reference proteome</keyword>
<reference evidence="5 6" key="1">
    <citation type="submission" date="2012-08" db="EMBL/GenBank/DDBJ databases">
        <title>The Genome Sequence of Slackia piriformis YIT 12062.</title>
        <authorList>
            <consortium name="The Broad Institute Genome Sequencing Platform"/>
            <person name="Earl A."/>
            <person name="Ward D."/>
            <person name="Feldgarden M."/>
            <person name="Gevers D."/>
            <person name="Morotomi M."/>
            <person name="Walker B."/>
            <person name="Young S.K."/>
            <person name="Zeng Q."/>
            <person name="Gargeya S."/>
            <person name="Fitzgerald M."/>
            <person name="Haas B."/>
            <person name="Abouelleil A."/>
            <person name="Alvarado L."/>
            <person name="Arachchi H.M."/>
            <person name="Berlin A.M."/>
            <person name="Chapman S.B."/>
            <person name="Goldberg J."/>
            <person name="Griggs A."/>
            <person name="Gujja S."/>
            <person name="Hansen M."/>
            <person name="Howarth C."/>
            <person name="Imamovic A."/>
            <person name="Larimer J."/>
            <person name="McCowen C."/>
            <person name="Montmayeur A."/>
            <person name="Murphy C."/>
            <person name="Neiman D."/>
            <person name="Pearson M."/>
            <person name="Priest M."/>
            <person name="Roberts A."/>
            <person name="Saif S."/>
            <person name="Shea T."/>
            <person name="Sisk P."/>
            <person name="Sykes S."/>
            <person name="Wortman J."/>
            <person name="Nusbaum C."/>
            <person name="Birren B."/>
        </authorList>
    </citation>
    <scope>NUCLEOTIDE SEQUENCE [LARGE SCALE GENOMIC DNA]</scope>
    <source>
        <strain evidence="5 6">YIT 12062</strain>
    </source>
</reference>
<proteinExistence type="predicted"/>
<dbReference type="eggNOG" id="COG1453">
    <property type="taxonomic scope" value="Bacteria"/>
</dbReference>
<evidence type="ECO:0000313" key="5">
    <source>
        <dbReference type="EMBL" id="EJZ83803.1"/>
    </source>
</evidence>
<dbReference type="Pfam" id="PF00248">
    <property type="entry name" value="Aldo_ket_red"/>
    <property type="match status" value="1"/>
</dbReference>
<comment type="caution">
    <text evidence="5">The sequence shown here is derived from an EMBL/GenBank/DDBJ whole genome shotgun (WGS) entry which is preliminary data.</text>
</comment>
<dbReference type="InterPro" id="IPR036812">
    <property type="entry name" value="NAD(P)_OxRdtase_dom_sf"/>
</dbReference>
<keyword evidence="3" id="KW-0411">Iron-sulfur</keyword>
<keyword evidence="1" id="KW-0479">Metal-binding</keyword>
<sequence>MKESLLNTPKLGFGCMRLPLLDEKDPTSIDIEHFKTMVDAFIEGGGTYFDTAFVYHNGTSETALREALVKRYPRDAYTVATKCLAWAAPDAATAQSNLQTSLDRLGLDYVDFYLLHNVGGPRTTKFDEYGMWDFVREMKDQGKIRNVGFSIHDGAETLDDILTEHPDMDFVQLQVNYLDWEDPVVQSRRCMEVAQKHGVPVIVMEPARGGRLIDLPARVSDVFKKAAPDRSIASWAYRFCYNLPNVITVLSGMSSIEHVRENVDDYRSFGSKPFSPEEQLAFDEAVTALHAVDTIACTNCRYCMKDCPQGIAIPNILGLLNLEAYTENREFAKGQYAWQAKAPASECIECGACEDMCPQKIDIINQLKRAAEHFE</sequence>
<evidence type="ECO:0000256" key="2">
    <source>
        <dbReference type="ARBA" id="ARBA00023004"/>
    </source>
</evidence>
<evidence type="ECO:0000256" key="1">
    <source>
        <dbReference type="ARBA" id="ARBA00022723"/>
    </source>
</evidence>
<dbReference type="AlphaFoldDB" id="K0YKL6"/>
<dbReference type="PANTHER" id="PTHR43312">
    <property type="entry name" value="D-THREO-ALDOSE 1-DEHYDROGENASE"/>
    <property type="match status" value="1"/>
</dbReference>
<dbReference type="InterPro" id="IPR020471">
    <property type="entry name" value="AKR"/>
</dbReference>
<dbReference type="RefSeq" id="WP_009139522.1">
    <property type="nucleotide sequence ID" value="NZ_JH815198.1"/>
</dbReference>
<dbReference type="PRINTS" id="PR00069">
    <property type="entry name" value="ALDKETRDTASE"/>
</dbReference>
<dbReference type="PANTHER" id="PTHR43312:SF2">
    <property type="entry name" value="OXIDOREDUCTASE"/>
    <property type="match status" value="1"/>
</dbReference>
<dbReference type="EMBL" id="ADMD01000007">
    <property type="protein sequence ID" value="EJZ83803.1"/>
    <property type="molecule type" value="Genomic_DNA"/>
</dbReference>
<accession>K0YKL6</accession>
<dbReference type="InterPro" id="IPR053135">
    <property type="entry name" value="AKR2_Oxidoreductase"/>
</dbReference>
<dbReference type="PROSITE" id="PS00198">
    <property type="entry name" value="4FE4S_FER_1"/>
    <property type="match status" value="1"/>
</dbReference>
<dbReference type="GO" id="GO:0051536">
    <property type="term" value="F:iron-sulfur cluster binding"/>
    <property type="evidence" value="ECO:0007669"/>
    <property type="project" value="UniProtKB-KW"/>
</dbReference>
<dbReference type="SUPFAM" id="SSF46548">
    <property type="entry name" value="alpha-helical ferredoxin"/>
    <property type="match status" value="1"/>
</dbReference>
<evidence type="ECO:0000256" key="3">
    <source>
        <dbReference type="ARBA" id="ARBA00023014"/>
    </source>
</evidence>
<dbReference type="GO" id="GO:0046872">
    <property type="term" value="F:metal ion binding"/>
    <property type="evidence" value="ECO:0007669"/>
    <property type="project" value="UniProtKB-KW"/>
</dbReference>
<protein>
    <recommendedName>
        <fullName evidence="4">4Fe-4S ferredoxin-type domain-containing protein</fullName>
    </recommendedName>
</protein>
<dbReference type="CDD" id="cd19096">
    <property type="entry name" value="AKR_Fe-S_oxidoreductase"/>
    <property type="match status" value="1"/>
</dbReference>
<dbReference type="OrthoDB" id="3170516at2"/>
<dbReference type="FunCoup" id="K0YKL6">
    <property type="interactions" value="161"/>
</dbReference>
<name>K0YKL6_9ACTN</name>
<dbReference type="GO" id="GO:0016491">
    <property type="term" value="F:oxidoreductase activity"/>
    <property type="evidence" value="ECO:0007669"/>
    <property type="project" value="InterPro"/>
</dbReference>
<feature type="domain" description="4Fe-4S ferredoxin-type" evidence="4">
    <location>
        <begin position="338"/>
        <end position="366"/>
    </location>
</feature>
<dbReference type="InParanoid" id="K0YKL6"/>
<dbReference type="Pfam" id="PF13187">
    <property type="entry name" value="Fer4_9"/>
    <property type="match status" value="1"/>
</dbReference>
<dbReference type="InterPro" id="IPR023210">
    <property type="entry name" value="NADP_OxRdtase_dom"/>
</dbReference>
<dbReference type="InterPro" id="IPR017896">
    <property type="entry name" value="4Fe4S_Fe-S-bd"/>
</dbReference>
<dbReference type="Gene3D" id="3.20.20.100">
    <property type="entry name" value="NADP-dependent oxidoreductase domain"/>
    <property type="match status" value="1"/>
</dbReference>
<dbReference type="HOGENOM" id="CLU_023205_3_2_11"/>
<dbReference type="PATRIC" id="fig|742818.3.peg.1389"/>
<gene>
    <name evidence="5" type="ORF">HMPREF9451_01324</name>
</gene>
<dbReference type="SUPFAM" id="SSF51430">
    <property type="entry name" value="NAD(P)-linked oxidoreductase"/>
    <property type="match status" value="1"/>
</dbReference>
<dbReference type="PROSITE" id="PS51379">
    <property type="entry name" value="4FE4S_FER_2"/>
    <property type="match status" value="2"/>
</dbReference>
<dbReference type="InterPro" id="IPR017900">
    <property type="entry name" value="4Fe4S_Fe_S_CS"/>
</dbReference>